<dbReference type="EnsemblMetazoa" id="Aqu2.1.30129_001">
    <property type="protein sequence ID" value="Aqu2.1.30129_001"/>
    <property type="gene ID" value="Aqu2.1.30129"/>
</dbReference>
<sequence>MPLLRMCEFIKLYGSLEPFSQQGLEKLNDLTTLHYTTGTNHCHTNDEALRQLVLKRN</sequence>
<dbReference type="AlphaFoldDB" id="A0A1X7URJ4"/>
<accession>A0A1X7URJ4</accession>
<reference evidence="1" key="1">
    <citation type="submission" date="2017-05" db="UniProtKB">
        <authorList>
            <consortium name="EnsemblMetazoa"/>
        </authorList>
    </citation>
    <scope>IDENTIFICATION</scope>
</reference>
<proteinExistence type="predicted"/>
<name>A0A1X7URJ4_AMPQE</name>
<dbReference type="InParanoid" id="A0A1X7URJ4"/>
<evidence type="ECO:0000313" key="1">
    <source>
        <dbReference type="EnsemblMetazoa" id="Aqu2.1.30129_001"/>
    </source>
</evidence>
<protein>
    <submittedName>
        <fullName evidence="1">Uncharacterized protein</fullName>
    </submittedName>
</protein>
<organism evidence="1">
    <name type="scientific">Amphimedon queenslandica</name>
    <name type="common">Sponge</name>
    <dbReference type="NCBI Taxonomy" id="400682"/>
    <lineage>
        <taxon>Eukaryota</taxon>
        <taxon>Metazoa</taxon>
        <taxon>Porifera</taxon>
        <taxon>Demospongiae</taxon>
        <taxon>Heteroscleromorpha</taxon>
        <taxon>Haplosclerida</taxon>
        <taxon>Niphatidae</taxon>
        <taxon>Amphimedon</taxon>
    </lineage>
</organism>